<gene>
    <name evidence="1" type="ORF">KGD84_29445</name>
</gene>
<proteinExistence type="predicted"/>
<name>A0ABX8BK11_9ACTN</name>
<accession>A0ABX8BK11</accession>
<evidence type="ECO:0000313" key="2">
    <source>
        <dbReference type="Proteomes" id="UP000676079"/>
    </source>
</evidence>
<dbReference type="RefSeq" id="WP_220563621.1">
    <property type="nucleotide sequence ID" value="NZ_CP074133.1"/>
</dbReference>
<dbReference type="Proteomes" id="UP000676079">
    <property type="component" value="Chromosome"/>
</dbReference>
<reference evidence="1 2" key="1">
    <citation type="submission" date="2021-05" db="EMBL/GenBank/DDBJ databases">
        <title>Direct Submission.</title>
        <authorList>
            <person name="Li K."/>
            <person name="Gao J."/>
        </authorList>
    </citation>
    <scope>NUCLEOTIDE SEQUENCE [LARGE SCALE GENOMIC DNA]</scope>
    <source>
        <strain evidence="1 2">Mg02</strain>
    </source>
</reference>
<protein>
    <submittedName>
        <fullName evidence="1">Uncharacterized protein</fullName>
    </submittedName>
</protein>
<keyword evidence="2" id="KW-1185">Reference proteome</keyword>
<sequence>MSENRPDPSELTGPQLVRAFLSEFDKPRTTKAERAAFFDFKARVFAAIADRDGNPDAARAAERARVARDRLLSEAETANGGGA</sequence>
<dbReference type="EMBL" id="CP074133">
    <property type="protein sequence ID" value="QUX22404.1"/>
    <property type="molecule type" value="Genomic_DNA"/>
</dbReference>
<organism evidence="1 2">
    <name type="scientific">Nocardiopsis changdeensis</name>
    <dbReference type="NCBI Taxonomy" id="2831969"/>
    <lineage>
        <taxon>Bacteria</taxon>
        <taxon>Bacillati</taxon>
        <taxon>Actinomycetota</taxon>
        <taxon>Actinomycetes</taxon>
        <taxon>Streptosporangiales</taxon>
        <taxon>Nocardiopsidaceae</taxon>
        <taxon>Nocardiopsis</taxon>
    </lineage>
</organism>
<evidence type="ECO:0000313" key="1">
    <source>
        <dbReference type="EMBL" id="QUX22404.1"/>
    </source>
</evidence>